<dbReference type="OrthoDB" id="427707at2759"/>
<keyword evidence="1" id="KW-0175">Coiled coil</keyword>
<proteinExistence type="predicted"/>
<evidence type="ECO:0000256" key="1">
    <source>
        <dbReference type="SAM" id="Coils"/>
    </source>
</evidence>
<evidence type="ECO:0000256" key="2">
    <source>
        <dbReference type="SAM" id="MobiDB-lite"/>
    </source>
</evidence>
<accession>A0A812X1C1</accession>
<organism evidence="3 4">
    <name type="scientific">Symbiodinium pilosum</name>
    <name type="common">Dinoflagellate</name>
    <dbReference type="NCBI Taxonomy" id="2952"/>
    <lineage>
        <taxon>Eukaryota</taxon>
        <taxon>Sar</taxon>
        <taxon>Alveolata</taxon>
        <taxon>Dinophyceae</taxon>
        <taxon>Suessiales</taxon>
        <taxon>Symbiodiniaceae</taxon>
        <taxon>Symbiodinium</taxon>
    </lineage>
</organism>
<feature type="coiled-coil region" evidence="1">
    <location>
        <begin position="116"/>
        <end position="143"/>
    </location>
</feature>
<name>A0A812X1C1_SYMPI</name>
<evidence type="ECO:0008006" key="5">
    <source>
        <dbReference type="Google" id="ProtNLM"/>
    </source>
</evidence>
<feature type="compositionally biased region" description="Basic residues" evidence="2">
    <location>
        <begin position="156"/>
        <end position="172"/>
    </location>
</feature>
<sequence>RILVARSEYFKTMFESQSWLEGRTNEVDLSKDPLADRRTILAMFRYLMSNTFSAAGDFTWALSVRQFADRYGMADFVERIDSELIGLVSRDNLLVFLGHVHGKGGQLESFCLEVLKEKTHSVIDRHKSKLDQLLQEKPELAKTVILHLMQRDNKESRKRSRSRRRSRESRRR</sequence>
<keyword evidence="4" id="KW-1185">Reference proteome</keyword>
<reference evidence="3" key="1">
    <citation type="submission" date="2021-02" db="EMBL/GenBank/DDBJ databases">
        <authorList>
            <person name="Dougan E. K."/>
            <person name="Rhodes N."/>
            <person name="Thang M."/>
            <person name="Chan C."/>
        </authorList>
    </citation>
    <scope>NUCLEOTIDE SEQUENCE</scope>
</reference>
<feature type="region of interest" description="Disordered" evidence="2">
    <location>
        <begin position="152"/>
        <end position="172"/>
    </location>
</feature>
<dbReference type="AlphaFoldDB" id="A0A812X1C1"/>
<dbReference type="SUPFAM" id="SSF54695">
    <property type="entry name" value="POZ domain"/>
    <property type="match status" value="1"/>
</dbReference>
<evidence type="ECO:0000313" key="4">
    <source>
        <dbReference type="Proteomes" id="UP000649617"/>
    </source>
</evidence>
<dbReference type="Proteomes" id="UP000649617">
    <property type="component" value="Unassembled WGS sequence"/>
</dbReference>
<feature type="non-terminal residue" evidence="3">
    <location>
        <position position="1"/>
    </location>
</feature>
<comment type="caution">
    <text evidence="3">The sequence shown here is derived from an EMBL/GenBank/DDBJ whole genome shotgun (WGS) entry which is preliminary data.</text>
</comment>
<protein>
    <recommendedName>
        <fullName evidence="5">BTB domain-containing protein</fullName>
    </recommendedName>
</protein>
<gene>
    <name evidence="3" type="ORF">SPIL2461_LOCUS19706</name>
</gene>
<dbReference type="Gene3D" id="3.30.710.10">
    <property type="entry name" value="Potassium Channel Kv1.1, Chain A"/>
    <property type="match status" value="1"/>
</dbReference>
<dbReference type="EMBL" id="CAJNIZ010044784">
    <property type="protein sequence ID" value="CAE7700910.1"/>
    <property type="molecule type" value="Genomic_DNA"/>
</dbReference>
<dbReference type="InterPro" id="IPR011333">
    <property type="entry name" value="SKP1/BTB/POZ_sf"/>
</dbReference>
<evidence type="ECO:0000313" key="3">
    <source>
        <dbReference type="EMBL" id="CAE7700910.1"/>
    </source>
</evidence>